<keyword evidence="12" id="KW-0131">Cell cycle</keyword>
<keyword evidence="6" id="KW-0132">Cell division</keyword>
<feature type="region of interest" description="Disordered" evidence="15">
    <location>
        <begin position="90"/>
        <end position="121"/>
    </location>
</feature>
<dbReference type="Gene3D" id="1.10.238.10">
    <property type="entry name" value="EF-hand"/>
    <property type="match status" value="1"/>
</dbReference>
<evidence type="ECO:0000259" key="17">
    <source>
        <dbReference type="PROSITE" id="PS51511"/>
    </source>
</evidence>
<dbReference type="GO" id="GO:0030496">
    <property type="term" value="C:midbody"/>
    <property type="evidence" value="ECO:0007669"/>
    <property type="project" value="UniProtKB-SubCell"/>
</dbReference>
<feature type="region of interest" description="Disordered" evidence="15">
    <location>
        <begin position="643"/>
        <end position="662"/>
    </location>
</feature>
<dbReference type="Proteomes" id="UP001497482">
    <property type="component" value="Chromosome 18"/>
</dbReference>
<evidence type="ECO:0000256" key="2">
    <source>
        <dbReference type="ARBA" id="ARBA00004541"/>
    </source>
</evidence>
<dbReference type="InterPro" id="IPR019018">
    <property type="entry name" value="Rab-bd_FIP-RBD"/>
</dbReference>
<dbReference type="GO" id="GO:0055038">
    <property type="term" value="C:recycling endosome membrane"/>
    <property type="evidence" value="ECO:0007669"/>
    <property type="project" value="UniProtKB-SubCell"/>
</dbReference>
<evidence type="ECO:0000256" key="11">
    <source>
        <dbReference type="ARBA" id="ARBA00023136"/>
    </source>
</evidence>
<evidence type="ECO:0000256" key="14">
    <source>
        <dbReference type="SAM" id="Coils"/>
    </source>
</evidence>
<organism evidence="18 19">
    <name type="scientific">Knipowitschia caucasica</name>
    <name type="common">Caucasian dwarf goby</name>
    <name type="synonym">Pomatoschistus caucasicus</name>
    <dbReference type="NCBI Taxonomy" id="637954"/>
    <lineage>
        <taxon>Eukaryota</taxon>
        <taxon>Metazoa</taxon>
        <taxon>Chordata</taxon>
        <taxon>Craniata</taxon>
        <taxon>Vertebrata</taxon>
        <taxon>Euteleostomi</taxon>
        <taxon>Actinopterygii</taxon>
        <taxon>Neopterygii</taxon>
        <taxon>Teleostei</taxon>
        <taxon>Neoteleostei</taxon>
        <taxon>Acanthomorphata</taxon>
        <taxon>Gobiaria</taxon>
        <taxon>Gobiiformes</taxon>
        <taxon>Gobioidei</taxon>
        <taxon>Gobiidae</taxon>
        <taxon>Gobiinae</taxon>
        <taxon>Knipowitschia</taxon>
    </lineage>
</organism>
<dbReference type="PROSITE" id="PS50222">
    <property type="entry name" value="EF_HAND_2"/>
    <property type="match status" value="1"/>
</dbReference>
<evidence type="ECO:0000256" key="4">
    <source>
        <dbReference type="ARBA" id="ARBA00004654"/>
    </source>
</evidence>
<dbReference type="InterPro" id="IPR002048">
    <property type="entry name" value="EF_hand_dom"/>
</dbReference>
<dbReference type="InterPro" id="IPR011992">
    <property type="entry name" value="EF-hand-dom_pair"/>
</dbReference>
<feature type="coiled-coil region" evidence="14">
    <location>
        <begin position="874"/>
        <end position="1010"/>
    </location>
</feature>
<evidence type="ECO:0008006" key="20">
    <source>
        <dbReference type="Google" id="ProtNLM"/>
    </source>
</evidence>
<accession>A0AAV2KH88</accession>
<reference evidence="18 19" key="1">
    <citation type="submission" date="2024-04" db="EMBL/GenBank/DDBJ databases">
        <authorList>
            <person name="Waldvogel A.-M."/>
            <person name="Schoenle A."/>
        </authorList>
    </citation>
    <scope>NUCLEOTIDE SEQUENCE [LARGE SCALE GENOMIC DNA]</scope>
</reference>
<feature type="compositionally biased region" description="Basic and acidic residues" evidence="15">
    <location>
        <begin position="329"/>
        <end position="344"/>
    </location>
</feature>
<dbReference type="PROSITE" id="PS51511">
    <property type="entry name" value="FIP_RBD"/>
    <property type="match status" value="1"/>
</dbReference>
<dbReference type="FunFam" id="1.10.238.10:FF:000284">
    <property type="entry name" value="RAB11 family interacting protein 4"/>
    <property type="match status" value="1"/>
</dbReference>
<evidence type="ECO:0000256" key="9">
    <source>
        <dbReference type="ARBA" id="ARBA00022837"/>
    </source>
</evidence>
<dbReference type="Pfam" id="PF09457">
    <property type="entry name" value="RBD-FIP"/>
    <property type="match status" value="1"/>
</dbReference>
<keyword evidence="10 14" id="KW-0175">Coiled coil</keyword>
<evidence type="ECO:0000256" key="8">
    <source>
        <dbReference type="ARBA" id="ARBA00022753"/>
    </source>
</evidence>
<dbReference type="GO" id="GO:0030139">
    <property type="term" value="C:endocytic vesicle"/>
    <property type="evidence" value="ECO:0007669"/>
    <property type="project" value="TreeGrafter"/>
</dbReference>
<evidence type="ECO:0000313" key="18">
    <source>
        <dbReference type="EMBL" id="CAL1589261.1"/>
    </source>
</evidence>
<dbReference type="EMBL" id="OZ035840">
    <property type="protein sequence ID" value="CAL1589261.1"/>
    <property type="molecule type" value="Genomic_DNA"/>
</dbReference>
<dbReference type="InterPro" id="IPR031722">
    <property type="entry name" value="Coilin_N"/>
</dbReference>
<dbReference type="InterPro" id="IPR051977">
    <property type="entry name" value="Rab11-interacting_regulator"/>
</dbReference>
<dbReference type="AlphaFoldDB" id="A0AAV2KH88"/>
<dbReference type="GO" id="GO:0032154">
    <property type="term" value="C:cleavage furrow"/>
    <property type="evidence" value="ECO:0007669"/>
    <property type="project" value="UniProtKB-SubCell"/>
</dbReference>
<feature type="compositionally biased region" description="Low complexity" evidence="15">
    <location>
        <begin position="211"/>
        <end position="229"/>
    </location>
</feature>
<feature type="compositionally biased region" description="Basic residues" evidence="15">
    <location>
        <begin position="177"/>
        <end position="189"/>
    </location>
</feature>
<evidence type="ECO:0000256" key="12">
    <source>
        <dbReference type="ARBA" id="ARBA00023306"/>
    </source>
</evidence>
<dbReference type="Pfam" id="PF15862">
    <property type="entry name" value="Coilin_N"/>
    <property type="match status" value="1"/>
</dbReference>
<evidence type="ECO:0000256" key="1">
    <source>
        <dbReference type="ARBA" id="ARBA00004214"/>
    </source>
</evidence>
<keyword evidence="5" id="KW-0813">Transport</keyword>
<evidence type="ECO:0000256" key="13">
    <source>
        <dbReference type="ARBA" id="ARBA00023329"/>
    </source>
</evidence>
<evidence type="ECO:0000256" key="7">
    <source>
        <dbReference type="ARBA" id="ARBA00022723"/>
    </source>
</evidence>
<dbReference type="SMART" id="SM00054">
    <property type="entry name" value="EFh"/>
    <property type="match status" value="2"/>
</dbReference>
<protein>
    <recommendedName>
        <fullName evidence="20">FIP-RBD domain-containing protein</fullName>
    </recommendedName>
</protein>
<keyword evidence="19" id="KW-1185">Reference proteome</keyword>
<dbReference type="Pfam" id="PF13499">
    <property type="entry name" value="EF-hand_7"/>
    <property type="match status" value="1"/>
</dbReference>
<dbReference type="GO" id="GO:0032456">
    <property type="term" value="P:endocytic recycling"/>
    <property type="evidence" value="ECO:0007669"/>
    <property type="project" value="TreeGrafter"/>
</dbReference>
<keyword evidence="7" id="KW-0479">Metal-binding</keyword>
<dbReference type="CDD" id="cd00051">
    <property type="entry name" value="EFh"/>
    <property type="match status" value="1"/>
</dbReference>
<evidence type="ECO:0000256" key="3">
    <source>
        <dbReference type="ARBA" id="ARBA00004626"/>
    </source>
</evidence>
<name>A0AAV2KH88_KNICA</name>
<feature type="region of interest" description="Disordered" evidence="15">
    <location>
        <begin position="675"/>
        <end position="706"/>
    </location>
</feature>
<feature type="compositionally biased region" description="Low complexity" evidence="15">
    <location>
        <begin position="190"/>
        <end position="199"/>
    </location>
</feature>
<feature type="region of interest" description="Disordered" evidence="15">
    <location>
        <begin position="143"/>
        <end position="353"/>
    </location>
</feature>
<dbReference type="Pfam" id="PF23086">
    <property type="entry name" value="Tudor_Coilin"/>
    <property type="match status" value="1"/>
</dbReference>
<feature type="domain" description="EF-hand" evidence="16">
    <location>
        <begin position="537"/>
        <end position="572"/>
    </location>
</feature>
<proteinExistence type="predicted"/>
<dbReference type="PANTHER" id="PTHR15726:SF5">
    <property type="entry name" value="RAB11 FAMILY-INTERACTING PROTEIN 4"/>
    <property type="match status" value="1"/>
</dbReference>
<dbReference type="FunFam" id="1.20.5.2440:FF:000001">
    <property type="entry name" value="RAB11 family interacting protein 4"/>
    <property type="match status" value="1"/>
</dbReference>
<evidence type="ECO:0000256" key="15">
    <source>
        <dbReference type="SAM" id="MobiDB-lite"/>
    </source>
</evidence>
<dbReference type="InterPro" id="IPR037245">
    <property type="entry name" value="FIP-RBD_C_sf"/>
</dbReference>
<dbReference type="SUPFAM" id="SSF47473">
    <property type="entry name" value="EF-hand"/>
    <property type="match status" value="1"/>
</dbReference>
<dbReference type="InterPro" id="IPR056398">
    <property type="entry name" value="Tudor_Coilin"/>
</dbReference>
<feature type="compositionally biased region" description="Polar residues" evidence="15">
    <location>
        <begin position="692"/>
        <end position="706"/>
    </location>
</feature>
<dbReference type="GO" id="GO:0032465">
    <property type="term" value="P:regulation of cytokinesis"/>
    <property type="evidence" value="ECO:0007669"/>
    <property type="project" value="TreeGrafter"/>
</dbReference>
<sequence>MAASFIRVRLHFDYAPPAVVGCRMCWLLVDLRCCRVVADLEGMIRDRFDLSPGSVLRLFIEDCYLPHTESILLVRDNDCVRVQVDSISKTSTQTSPEAASGSKSKRHRPAEDPTEAGATLEFKKKKRKKSCVVESPAVTVLPEPEKMLAKTQKKKKKEKESKRTPPASANALSNVKKSTKSPLKPKQKPKSSSSSSSSSSEDEQPVKKTPKSVSKPAPTKAQATPKPLTNGGPALKKLPRPSSSSSSDTDSTSEDEKAAKSAKPKPQTEVSATTTNGTNGNEEEEIELVIKKPLQHPKGRIMLGQQQQQWQRPGGRGRGRGEGGGAGRGEGRGRGERPGPREEGGSAGRGRGRCVQYDYNEKERAKRPAAYGEDQLHNVSVVLQNGSESLPRPDYSTMPLLAGPPQVGQKIAFKLLELTENYTPEVSGYKEGRILGFDPSTKQIELKLLTSSQAPVEPGKFDLVYQNADGSESVEYAVDRGSLVTERRGDVDVEDVEDGAVRIQTQTRALLIPQSTASSPGPHSAMETQQEREQLLQVLRRLKEVFDMCDRDADGFIRVERLVNIGLQFGQGDEIKKMSSLLDPNALGKINFKDFCHGVFAMKGCEDILKMPLTSRSSVTDNGYIYQNGEAKLGPPHIVFSSELTRQRRPSPGSSSASVLSGEEQFEDYGEVEDVEFTPSSPCPEEEAHTYMGSSLPSSGGQTPEKMQQLRNSDLLDIYCSQCCKKVNLLNDLEARLRNLKSCSPRKISSRAFGRQLIQANHSVFGCSPHSSTEDLLRDSMDSCDLDIAHKVSFLEKKVTELEGDCLANGDLKSKLKHQNNHLVLRVHELEEQVKDAESKADQSLGDESKRHRDVYSKMERDRNHEISLLCSRIQDLEEENGDMKLNVRRLRTQTEKLDQEKRKMSDKLEDTSVRLSDEMELYRKIMDKLWQNRHEFQKEKEAMQELIEDLRRELEHLQMFKLEVEHPGQGRSLSELSARTRETEMEHEVKRLKQENFKLRDQNDDLNAQILSLSLYEARNLFSSQSKTQSLAAEIDSASRDELVDALKHQEEINLRLRQYMDKIILSILEHNPSILEIKT</sequence>
<keyword evidence="8" id="KW-0967">Endosome</keyword>
<dbReference type="SUPFAM" id="SSF144270">
    <property type="entry name" value="Eferin C-derminal domain-like"/>
    <property type="match status" value="1"/>
</dbReference>
<gene>
    <name evidence="18" type="ORF">KC01_LOCUS18903</name>
</gene>
<dbReference type="Pfam" id="PF25450">
    <property type="entry name" value="Rab11-FIP3"/>
    <property type="match status" value="1"/>
</dbReference>
<dbReference type="GO" id="GO:0051301">
    <property type="term" value="P:cell division"/>
    <property type="evidence" value="ECO:0007669"/>
    <property type="project" value="UniProtKB-KW"/>
</dbReference>
<dbReference type="PANTHER" id="PTHR15726">
    <property type="entry name" value="RAB11-FAMILY INTERACTING PROTEIN"/>
    <property type="match status" value="1"/>
</dbReference>
<keyword evidence="13" id="KW-0968">Cytoplasmic vesicle</keyword>
<evidence type="ECO:0000256" key="6">
    <source>
        <dbReference type="ARBA" id="ARBA00022618"/>
    </source>
</evidence>
<evidence type="ECO:0000256" key="5">
    <source>
        <dbReference type="ARBA" id="ARBA00022448"/>
    </source>
</evidence>
<evidence type="ECO:0000259" key="16">
    <source>
        <dbReference type="PROSITE" id="PS50222"/>
    </source>
</evidence>
<feature type="domain" description="FIP-RBD" evidence="17">
    <location>
        <begin position="1018"/>
        <end position="1080"/>
    </location>
</feature>
<comment type="subcellular location">
    <subcellularLocation>
        <location evidence="3">Cleavage furrow</location>
    </subcellularLocation>
    <subcellularLocation>
        <location evidence="2">Cytoplasmic vesicle</location>
    </subcellularLocation>
    <subcellularLocation>
        <location evidence="1">Midbody</location>
    </subcellularLocation>
    <subcellularLocation>
        <location evidence="4">Recycling endosome membrane</location>
        <topology evidence="4">Peripheral membrane protein</topology>
    </subcellularLocation>
</comment>
<dbReference type="Gene3D" id="1.20.5.2440">
    <property type="match status" value="1"/>
</dbReference>
<feature type="coiled-coil region" evidence="14">
    <location>
        <begin position="813"/>
        <end position="847"/>
    </location>
</feature>
<keyword evidence="11" id="KW-0472">Membrane</keyword>
<feature type="compositionally biased region" description="Low complexity" evidence="15">
    <location>
        <begin position="650"/>
        <end position="662"/>
    </location>
</feature>
<dbReference type="GO" id="GO:0005509">
    <property type="term" value="F:calcium ion binding"/>
    <property type="evidence" value="ECO:0007669"/>
    <property type="project" value="InterPro"/>
</dbReference>
<evidence type="ECO:0000313" key="19">
    <source>
        <dbReference type="Proteomes" id="UP001497482"/>
    </source>
</evidence>
<keyword evidence="9" id="KW-0106">Calcium</keyword>
<dbReference type="InterPro" id="IPR057316">
    <property type="entry name" value="Rab11-FIP3/4_dom"/>
</dbReference>
<evidence type="ECO:0000256" key="10">
    <source>
        <dbReference type="ARBA" id="ARBA00023054"/>
    </source>
</evidence>